<dbReference type="EMBL" id="JACGCM010002618">
    <property type="protein sequence ID" value="KAF6137949.1"/>
    <property type="molecule type" value="Genomic_DNA"/>
</dbReference>
<evidence type="ECO:0000313" key="2">
    <source>
        <dbReference type="EMBL" id="KAF6137949.1"/>
    </source>
</evidence>
<dbReference type="PANTHER" id="PTHR46995:SF6">
    <property type="entry name" value="POLLEN OLE E 1 ALLERGEN AND EXTENSIN FAMILY PROTEIN"/>
    <property type="match status" value="1"/>
</dbReference>
<protein>
    <recommendedName>
        <fullName evidence="4">Pollen Ole e 1 allergen and extensin family protein</fullName>
    </recommendedName>
</protein>
<reference evidence="2 3" key="1">
    <citation type="journal article" date="2020" name="IScience">
        <title>Genome Sequencing of the Endangered Kingdonia uniflora (Circaeasteraceae, Ranunculales) Reveals Potential Mechanisms of Evolutionary Specialization.</title>
        <authorList>
            <person name="Sun Y."/>
            <person name="Deng T."/>
            <person name="Zhang A."/>
            <person name="Moore M.J."/>
            <person name="Landis J.B."/>
            <person name="Lin N."/>
            <person name="Zhang H."/>
            <person name="Zhang X."/>
            <person name="Huang J."/>
            <person name="Zhang X."/>
            <person name="Sun H."/>
            <person name="Wang H."/>
        </authorList>
    </citation>
    <scope>NUCLEOTIDE SEQUENCE [LARGE SCALE GENOMIC DNA]</scope>
    <source>
        <strain evidence="2">TB1705</strain>
        <tissue evidence="2">Leaf</tissue>
    </source>
</reference>
<keyword evidence="3" id="KW-1185">Reference proteome</keyword>
<proteinExistence type="predicted"/>
<feature type="chain" id="PRO_5029822618" description="Pollen Ole e 1 allergen and extensin family protein" evidence="1">
    <location>
        <begin position="28"/>
        <end position="283"/>
    </location>
</feature>
<name>A0A7J7L5W1_9MAGN</name>
<dbReference type="Pfam" id="PF01190">
    <property type="entry name" value="Pollen_Ole_e_1"/>
    <property type="match status" value="1"/>
</dbReference>
<keyword evidence="1" id="KW-0732">Signal</keyword>
<evidence type="ECO:0000313" key="3">
    <source>
        <dbReference type="Proteomes" id="UP000541444"/>
    </source>
</evidence>
<evidence type="ECO:0008006" key="4">
    <source>
        <dbReference type="Google" id="ProtNLM"/>
    </source>
</evidence>
<dbReference type="Proteomes" id="UP000541444">
    <property type="component" value="Unassembled WGS sequence"/>
</dbReference>
<comment type="caution">
    <text evidence="2">The sequence shown here is derived from an EMBL/GenBank/DDBJ whole genome shotgun (WGS) entry which is preliminary data.</text>
</comment>
<feature type="signal peptide" evidence="1">
    <location>
        <begin position="1"/>
        <end position="27"/>
    </location>
</feature>
<dbReference type="AlphaFoldDB" id="A0A7J7L5W1"/>
<organism evidence="2 3">
    <name type="scientific">Kingdonia uniflora</name>
    <dbReference type="NCBI Taxonomy" id="39325"/>
    <lineage>
        <taxon>Eukaryota</taxon>
        <taxon>Viridiplantae</taxon>
        <taxon>Streptophyta</taxon>
        <taxon>Embryophyta</taxon>
        <taxon>Tracheophyta</taxon>
        <taxon>Spermatophyta</taxon>
        <taxon>Magnoliopsida</taxon>
        <taxon>Ranunculales</taxon>
        <taxon>Circaeasteraceae</taxon>
        <taxon>Kingdonia</taxon>
    </lineage>
</organism>
<dbReference type="OrthoDB" id="1588785at2759"/>
<accession>A0A7J7L5W1</accession>
<dbReference type="PANTHER" id="PTHR46995">
    <property type="entry name" value="OS09G0508200 PROTEIN"/>
    <property type="match status" value="1"/>
</dbReference>
<gene>
    <name evidence="2" type="ORF">GIB67_041822</name>
</gene>
<evidence type="ECO:0000256" key="1">
    <source>
        <dbReference type="SAM" id="SignalP"/>
    </source>
</evidence>
<sequence>MFSAIMGGRVLLLLAFLFYTHLFSVEAHSTRSSSQITVMGAVYCDICSNNTFSRQSYFLSGVNVHISCKFKANSPTTTEQITFSVNRTTDKHGIYKLVIPSIEDVECTEGLTIQSFCQASLIGGAAASSCSVPGLKTTSDVISIKSKQANLCFYSLNALNYRPSKRDITLCGESKGMSNSFNSSKFFFPYCPPFGFPWPHFPQFPPFPKLPFPPLPPFPYWPFPNPSSPPPLPFPFPQLPPLPPTPSLLFPSPSPPAFSLRDPRTWIPYYPPSPPQFQKNQQP</sequence>